<sequence>MAGVIVISSSPSPEPIPVPPDAGNEPFDQDPGFYFRGVDEDGFIFPDREIQQEQAPPPEPEILSPDQCLATLLALFPDIDHAYVGQLYDQNVENVQLQGLNIVDFLADQILETGGHYPKLQREDRSTKRKRERSPSEMTVQELEDKYCNDPNRGLPSNAFRRISRKMLRNAFPLIPATWIDHEMCRTRFFVFGTFKVLAEAESQFDNNPKKPYKKLNRIRRAVSDAQINLDVNDMTPEEYAAFMEEFGAAKRIYEPITLKGSPDIEAGQAGSSNQELVECGCCFDEFPFAQMTQCSDGHLFCLGCGAQNAKTEIGQQRYKLLCMDASGCRKEFPEREIKRFCDDRMLSALEKFEQRDMIMKAGIEDLSECPFCEFAVIMPPIEEDKEFRCQNPDCQQVSCRLCNKPTHIPLTCEENAKDEKQNLRRGVEEAMTEALLRKCGKCSLPYVKDSGCNKIVCSRCNAMNCYLCSKVIKDYHHFNDPARGGKSGNCLLFDNTDERHHNEVHAAEEAAIAKIRAENPDITEGQMRIQLSQVVLDEERRKIDEGNRRLGNNAPVAGPQPARLNIVPGRFRIGRLAAPVPPPAPGPYEQRAAPPFQHMPQVINPMVPIPFQPMLQVPVVFPPDPGFQIGVPIYPPQMLRNPIIQIQNPVEYLANAVPFNGVPMGVPQPQPLNFFQRVVGMIPQRMGPQLRAAAPAVIPQPVPAAPLVGPNGGYNGVYQGFLGQYGLGEPNQPAQVQPQPQPQPQPHPQGQGNLGFLHRNFGGNRLVARGRQAARNRVDRVPQWEARPPPAPESPVRRPAKIAKRK</sequence>
<keyword evidence="5" id="KW-0863">Zinc-finger</keyword>
<dbReference type="InterPro" id="IPR002867">
    <property type="entry name" value="IBR_dom"/>
</dbReference>
<evidence type="ECO:0000256" key="4">
    <source>
        <dbReference type="ARBA" id="ARBA00022737"/>
    </source>
</evidence>
<name>A0AAV9URB2_9PEZI</name>
<accession>A0AAV9URB2</accession>
<dbReference type="AlphaFoldDB" id="A0AAV9URB2"/>
<dbReference type="Gene3D" id="1.20.120.1750">
    <property type="match status" value="1"/>
</dbReference>
<dbReference type="InterPro" id="IPR051628">
    <property type="entry name" value="LUBAC_E3_Ligases"/>
</dbReference>
<evidence type="ECO:0000256" key="7">
    <source>
        <dbReference type="ARBA" id="ARBA00022833"/>
    </source>
</evidence>
<evidence type="ECO:0000256" key="1">
    <source>
        <dbReference type="ARBA" id="ARBA00004906"/>
    </source>
</evidence>
<evidence type="ECO:0000256" key="3">
    <source>
        <dbReference type="ARBA" id="ARBA00022723"/>
    </source>
</evidence>
<evidence type="ECO:0000256" key="2">
    <source>
        <dbReference type="ARBA" id="ARBA00022679"/>
    </source>
</evidence>
<dbReference type="CDD" id="cd16630">
    <property type="entry name" value="RING-HC_RBR_RNF216"/>
    <property type="match status" value="1"/>
</dbReference>
<comment type="pathway">
    <text evidence="1">Protein modification; protein ubiquitination.</text>
</comment>
<keyword evidence="4" id="KW-0677">Repeat</keyword>
<reference evidence="10 11" key="1">
    <citation type="submission" date="2019-10" db="EMBL/GenBank/DDBJ databases">
        <authorList>
            <person name="Palmer J.M."/>
        </authorList>
    </citation>
    <scope>NUCLEOTIDE SEQUENCE [LARGE SCALE GENOMIC DNA]</scope>
    <source>
        <strain evidence="10 11">TWF730</strain>
    </source>
</reference>
<dbReference type="CDD" id="cd20339">
    <property type="entry name" value="BRcat_RBR_RNF216"/>
    <property type="match status" value="1"/>
</dbReference>
<feature type="region of interest" description="Disordered" evidence="8">
    <location>
        <begin position="729"/>
        <end position="807"/>
    </location>
</feature>
<feature type="domain" description="RING-type" evidence="9">
    <location>
        <begin position="276"/>
        <end position="495"/>
    </location>
</feature>
<dbReference type="CDD" id="cd20353">
    <property type="entry name" value="Rcat_RBR_RNF216"/>
    <property type="match status" value="1"/>
</dbReference>
<evidence type="ECO:0000256" key="5">
    <source>
        <dbReference type="ARBA" id="ARBA00022771"/>
    </source>
</evidence>
<keyword evidence="11" id="KW-1185">Reference proteome</keyword>
<evidence type="ECO:0000259" key="9">
    <source>
        <dbReference type="PROSITE" id="PS51873"/>
    </source>
</evidence>
<keyword evidence="7" id="KW-0862">Zinc</keyword>
<dbReference type="SUPFAM" id="SSF57850">
    <property type="entry name" value="RING/U-box"/>
    <property type="match status" value="3"/>
</dbReference>
<evidence type="ECO:0000313" key="10">
    <source>
        <dbReference type="EMBL" id="KAK6345952.1"/>
    </source>
</evidence>
<dbReference type="EMBL" id="JAVHNS010000008">
    <property type="protein sequence ID" value="KAK6345952.1"/>
    <property type="molecule type" value="Genomic_DNA"/>
</dbReference>
<dbReference type="PANTHER" id="PTHR22770">
    <property type="entry name" value="UBIQUITIN CONJUGATING ENZYME 7 INTERACTING PROTEIN-RELATED"/>
    <property type="match status" value="1"/>
</dbReference>
<protein>
    <recommendedName>
        <fullName evidence="9">RING-type domain-containing protein</fullName>
    </recommendedName>
</protein>
<feature type="compositionally biased region" description="Low complexity" evidence="8">
    <location>
        <begin position="1"/>
        <end position="11"/>
    </location>
</feature>
<dbReference type="GO" id="GO:0016740">
    <property type="term" value="F:transferase activity"/>
    <property type="evidence" value="ECO:0007669"/>
    <property type="project" value="UniProtKB-KW"/>
</dbReference>
<dbReference type="InterPro" id="IPR047546">
    <property type="entry name" value="Rcat_RBR_RNF216"/>
</dbReference>
<gene>
    <name evidence="10" type="ORF">TWF730_010290</name>
</gene>
<dbReference type="GO" id="GO:0008270">
    <property type="term" value="F:zinc ion binding"/>
    <property type="evidence" value="ECO:0007669"/>
    <property type="project" value="UniProtKB-KW"/>
</dbReference>
<evidence type="ECO:0000256" key="8">
    <source>
        <dbReference type="SAM" id="MobiDB-lite"/>
    </source>
</evidence>
<keyword evidence="2" id="KW-0808">Transferase</keyword>
<feature type="region of interest" description="Disordered" evidence="8">
    <location>
        <begin position="1"/>
        <end position="31"/>
    </location>
</feature>
<dbReference type="Pfam" id="PF26200">
    <property type="entry name" value="Rcat_RNF216"/>
    <property type="match status" value="1"/>
</dbReference>
<keyword evidence="6" id="KW-0833">Ubl conjugation pathway</keyword>
<dbReference type="PANTHER" id="PTHR22770:SF47">
    <property type="entry name" value="E3 UBIQUITIN-PROTEIN LIGASE RNF216"/>
    <property type="match status" value="1"/>
</dbReference>
<feature type="region of interest" description="Disordered" evidence="8">
    <location>
        <begin position="117"/>
        <end position="141"/>
    </location>
</feature>
<organism evidence="10 11">
    <name type="scientific">Orbilia blumenaviensis</name>
    <dbReference type="NCBI Taxonomy" id="1796055"/>
    <lineage>
        <taxon>Eukaryota</taxon>
        <taxon>Fungi</taxon>
        <taxon>Dikarya</taxon>
        <taxon>Ascomycota</taxon>
        <taxon>Pezizomycotina</taxon>
        <taxon>Orbiliomycetes</taxon>
        <taxon>Orbiliales</taxon>
        <taxon>Orbiliaceae</taxon>
        <taxon>Orbilia</taxon>
    </lineage>
</organism>
<dbReference type="InterPro" id="IPR044066">
    <property type="entry name" value="TRIAD_supradom"/>
</dbReference>
<evidence type="ECO:0000256" key="6">
    <source>
        <dbReference type="ARBA" id="ARBA00022786"/>
    </source>
</evidence>
<evidence type="ECO:0000313" key="11">
    <source>
        <dbReference type="Proteomes" id="UP001373714"/>
    </source>
</evidence>
<dbReference type="InterPro" id="IPR047544">
    <property type="entry name" value="RING-HC_RBR_RNF216"/>
</dbReference>
<keyword evidence="3" id="KW-0479">Metal-binding</keyword>
<dbReference type="PROSITE" id="PS51873">
    <property type="entry name" value="TRIAD"/>
    <property type="match status" value="1"/>
</dbReference>
<dbReference type="Proteomes" id="UP001373714">
    <property type="component" value="Unassembled WGS sequence"/>
</dbReference>
<dbReference type="InterPro" id="IPR047545">
    <property type="entry name" value="BRcat_RBR_RNF216"/>
</dbReference>
<comment type="caution">
    <text evidence="10">The sequence shown here is derived from an EMBL/GenBank/DDBJ whole genome shotgun (WGS) entry which is preliminary data.</text>
</comment>
<dbReference type="SMART" id="SM00647">
    <property type="entry name" value="IBR"/>
    <property type="match status" value="1"/>
</dbReference>
<proteinExistence type="predicted"/>